<dbReference type="EMBL" id="JENW01000112">
    <property type="protein sequence ID" value="KEI14849.1"/>
    <property type="molecule type" value="Genomic_DNA"/>
</dbReference>
<evidence type="ECO:0000313" key="7">
    <source>
        <dbReference type="EMBL" id="KEI14849.1"/>
    </source>
</evidence>
<dbReference type="GO" id="GO:0140359">
    <property type="term" value="F:ABC-type transporter activity"/>
    <property type="evidence" value="ECO:0007669"/>
    <property type="project" value="InterPro"/>
</dbReference>
<feature type="transmembrane region" description="Helical" evidence="5">
    <location>
        <begin position="237"/>
        <end position="270"/>
    </location>
</feature>
<name>A0AA40IT76_CLONO</name>
<comment type="subcellular location">
    <subcellularLocation>
        <location evidence="1">Membrane</location>
        <topology evidence="1">Multi-pass membrane protein</topology>
    </subcellularLocation>
</comment>
<keyword evidence="2 5" id="KW-0812">Transmembrane</keyword>
<feature type="transmembrane region" description="Helical" evidence="5">
    <location>
        <begin position="194"/>
        <end position="216"/>
    </location>
</feature>
<feature type="transmembrane region" description="Helical" evidence="5">
    <location>
        <begin position="290"/>
        <end position="314"/>
    </location>
</feature>
<dbReference type="Pfam" id="PF12698">
    <property type="entry name" value="ABC2_membrane_3"/>
    <property type="match status" value="1"/>
</dbReference>
<keyword evidence="8" id="KW-1185">Reference proteome</keyword>
<evidence type="ECO:0000256" key="4">
    <source>
        <dbReference type="ARBA" id="ARBA00023136"/>
    </source>
</evidence>
<feature type="domain" description="ABC-2 type transporter transmembrane" evidence="6">
    <location>
        <begin position="93"/>
        <end position="379"/>
    </location>
</feature>
<keyword evidence="3 5" id="KW-1133">Transmembrane helix</keyword>
<evidence type="ECO:0000259" key="6">
    <source>
        <dbReference type="Pfam" id="PF12698"/>
    </source>
</evidence>
<keyword evidence="4 5" id="KW-0472">Membrane</keyword>
<dbReference type="InterPro" id="IPR013525">
    <property type="entry name" value="ABC2_TM"/>
</dbReference>
<feature type="transmembrane region" description="Helical" evidence="5">
    <location>
        <begin position="375"/>
        <end position="402"/>
    </location>
</feature>
<evidence type="ECO:0000256" key="1">
    <source>
        <dbReference type="ARBA" id="ARBA00004141"/>
    </source>
</evidence>
<evidence type="ECO:0000256" key="5">
    <source>
        <dbReference type="SAM" id="Phobius"/>
    </source>
</evidence>
<comment type="caution">
    <text evidence="7">The sequence shown here is derived from an EMBL/GenBank/DDBJ whole genome shotgun (WGS) entry which is preliminary data.</text>
</comment>
<dbReference type="RefSeq" id="WP_039220553.1">
    <property type="nucleotide sequence ID" value="NZ_JENW01000112.1"/>
</dbReference>
<dbReference type="AlphaFoldDB" id="A0AA40IT76"/>
<reference evidence="7 8" key="1">
    <citation type="submission" date="2014-02" db="EMBL/GenBank/DDBJ databases">
        <title>Plasmidome dynamics in the species complex Clostridium novyi sensu lato converts strains of independent lineages into distinctly different pathogens.</title>
        <authorList>
            <person name="Skarin H."/>
            <person name="Segerman B."/>
        </authorList>
    </citation>
    <scope>NUCLEOTIDE SEQUENCE [LARGE SCALE GENOMIC DNA]</scope>
    <source>
        <strain evidence="7 8">ATCC 27606</strain>
    </source>
</reference>
<feature type="transmembrane region" description="Helical" evidence="5">
    <location>
        <begin position="321"/>
        <end position="337"/>
    </location>
</feature>
<feature type="transmembrane region" description="Helical" evidence="5">
    <location>
        <begin position="20"/>
        <end position="37"/>
    </location>
</feature>
<sequence length="408" mass="47030">MATLIKYELRKIFKTRSTKASLIVILLLMVCSTISNIKHRLYVDEMGNQIRGLKAIELKREQVTNHAGYLSEDKLINVFNGYKKIYNDSKNYECLKDEAFAEYIDKDEILDLVREDFSYADKYNYGIIDSLHSKDIRSFYKRRDKKIREILNKKYSHGSYSESEKEYVCSINNRISKPFYFDYSDGWEGIFRELFHIILISIIFVISICIAPIFALEYETGADSIILSTGYGKNKLIIAKILAVFLCTTFVYFGLVLIFTLCMLWIYGIYGWNASLQVIFIKSVYPFSVLEGYLIGVALGYLVALAFSSFVMVLSSKIKTSYIMVISGLLIFIPIFFRRNKENLALNRLMNLFPGNAVNAFRNFSSFDTYVLKNIVLLAPQLTAILSVIGICIFVPIAFYNFRNHEVV</sequence>
<dbReference type="GO" id="GO:0016020">
    <property type="term" value="C:membrane"/>
    <property type="evidence" value="ECO:0007669"/>
    <property type="project" value="UniProtKB-SubCell"/>
</dbReference>
<evidence type="ECO:0000313" key="8">
    <source>
        <dbReference type="Proteomes" id="UP000027770"/>
    </source>
</evidence>
<evidence type="ECO:0000256" key="3">
    <source>
        <dbReference type="ARBA" id="ARBA00022989"/>
    </source>
</evidence>
<protein>
    <submittedName>
        <fullName evidence="7">Membrane protein</fullName>
    </submittedName>
</protein>
<gene>
    <name evidence="7" type="ORF">Z959_01150</name>
</gene>
<accession>A0AA40IT76</accession>
<evidence type="ECO:0000256" key="2">
    <source>
        <dbReference type="ARBA" id="ARBA00022692"/>
    </source>
</evidence>
<dbReference type="Proteomes" id="UP000027770">
    <property type="component" value="Unassembled WGS sequence"/>
</dbReference>
<organism evidence="7 8">
    <name type="scientific">Clostridium novyi B str. ATCC 27606</name>
    <dbReference type="NCBI Taxonomy" id="1443123"/>
    <lineage>
        <taxon>Bacteria</taxon>
        <taxon>Bacillati</taxon>
        <taxon>Bacillota</taxon>
        <taxon>Clostridia</taxon>
        <taxon>Eubacteriales</taxon>
        <taxon>Clostridiaceae</taxon>
        <taxon>Clostridium</taxon>
    </lineage>
</organism>
<proteinExistence type="predicted"/>